<accession>A0A8J8MKW4</accession>
<dbReference type="InterPro" id="IPR036390">
    <property type="entry name" value="WH_DNA-bd_sf"/>
</dbReference>
<dbReference type="NCBIfam" id="NF033788">
    <property type="entry name" value="HTH_metalloreg"/>
    <property type="match status" value="1"/>
</dbReference>
<evidence type="ECO:0000256" key="2">
    <source>
        <dbReference type="ARBA" id="ARBA00023125"/>
    </source>
</evidence>
<dbReference type="PROSITE" id="PS50987">
    <property type="entry name" value="HTH_ARSR_2"/>
    <property type="match status" value="1"/>
</dbReference>
<protein>
    <submittedName>
        <fullName evidence="5">Winged helix-turn-helix transcriptional regulator</fullName>
    </submittedName>
</protein>
<dbReference type="CDD" id="cd00090">
    <property type="entry name" value="HTH_ARSR"/>
    <property type="match status" value="1"/>
</dbReference>
<dbReference type="Gene3D" id="1.10.10.10">
    <property type="entry name" value="Winged helix-like DNA-binding domain superfamily/Winged helix DNA-binding domain"/>
    <property type="match status" value="1"/>
</dbReference>
<dbReference type="InterPro" id="IPR036388">
    <property type="entry name" value="WH-like_DNA-bd_sf"/>
</dbReference>
<dbReference type="InterPro" id="IPR001845">
    <property type="entry name" value="HTH_ArsR_DNA-bd_dom"/>
</dbReference>
<evidence type="ECO:0000313" key="6">
    <source>
        <dbReference type="Proteomes" id="UP000683246"/>
    </source>
</evidence>
<keyword evidence="1" id="KW-0805">Transcription regulation</keyword>
<dbReference type="SUPFAM" id="SSF46785">
    <property type="entry name" value="Winged helix' DNA-binding domain"/>
    <property type="match status" value="1"/>
</dbReference>
<gene>
    <name evidence="5" type="ORF">HZI73_14430</name>
</gene>
<dbReference type="KEGG" id="vpy:HZI73_14430"/>
<dbReference type="RefSeq" id="WP_212694093.1">
    <property type="nucleotide sequence ID" value="NZ_CP058649.1"/>
</dbReference>
<dbReference type="PANTHER" id="PTHR33154:SF33">
    <property type="entry name" value="TRANSCRIPTIONAL REPRESSOR SDPR"/>
    <property type="match status" value="1"/>
</dbReference>
<evidence type="ECO:0000256" key="3">
    <source>
        <dbReference type="ARBA" id="ARBA00023163"/>
    </source>
</evidence>
<dbReference type="PRINTS" id="PR00778">
    <property type="entry name" value="HTHARSR"/>
</dbReference>
<dbReference type="EMBL" id="CP058649">
    <property type="protein sequence ID" value="QUI23409.1"/>
    <property type="molecule type" value="Genomic_DNA"/>
</dbReference>
<name>A0A8J8MKW4_9FIRM</name>
<dbReference type="Proteomes" id="UP000683246">
    <property type="component" value="Chromosome"/>
</dbReference>
<keyword evidence="6" id="KW-1185">Reference proteome</keyword>
<dbReference type="InterPro" id="IPR051081">
    <property type="entry name" value="HTH_MetalResp_TranReg"/>
</dbReference>
<sequence>MEKLIVRFKALSDETRFKLFLLLAEKQLCVGGLAKVLGISESAVSQHLKVLRNADLIKGEKVGYYVHYKVQKDILEELKGVIEQLANGVELTEQKKSLGIYEAECESQCNKNGKGCDA</sequence>
<dbReference type="Pfam" id="PF01022">
    <property type="entry name" value="HTH_5"/>
    <property type="match status" value="1"/>
</dbReference>
<evidence type="ECO:0000313" key="5">
    <source>
        <dbReference type="EMBL" id="QUI23409.1"/>
    </source>
</evidence>
<organism evidence="5 6">
    <name type="scientific">Vallitalea pronyensis</name>
    <dbReference type="NCBI Taxonomy" id="1348613"/>
    <lineage>
        <taxon>Bacteria</taxon>
        <taxon>Bacillati</taxon>
        <taxon>Bacillota</taxon>
        <taxon>Clostridia</taxon>
        <taxon>Lachnospirales</taxon>
        <taxon>Vallitaleaceae</taxon>
        <taxon>Vallitalea</taxon>
    </lineage>
</organism>
<dbReference type="PANTHER" id="PTHR33154">
    <property type="entry name" value="TRANSCRIPTIONAL REGULATOR, ARSR FAMILY"/>
    <property type="match status" value="1"/>
</dbReference>
<dbReference type="GO" id="GO:0003677">
    <property type="term" value="F:DNA binding"/>
    <property type="evidence" value="ECO:0007669"/>
    <property type="project" value="UniProtKB-KW"/>
</dbReference>
<evidence type="ECO:0000259" key="4">
    <source>
        <dbReference type="PROSITE" id="PS50987"/>
    </source>
</evidence>
<keyword evidence="2" id="KW-0238">DNA-binding</keyword>
<dbReference type="AlphaFoldDB" id="A0A8J8MKW4"/>
<dbReference type="InterPro" id="IPR011991">
    <property type="entry name" value="ArsR-like_HTH"/>
</dbReference>
<reference evidence="5" key="1">
    <citation type="submission" date="2020-07" db="EMBL/GenBank/DDBJ databases">
        <title>Vallitalea pronyensis genome.</title>
        <authorList>
            <person name="Postec A."/>
        </authorList>
    </citation>
    <scope>NUCLEOTIDE SEQUENCE</scope>
    <source>
        <strain evidence="5">FatNI3</strain>
    </source>
</reference>
<feature type="domain" description="HTH arsR-type" evidence="4">
    <location>
        <begin position="1"/>
        <end position="90"/>
    </location>
</feature>
<proteinExistence type="predicted"/>
<keyword evidence="3" id="KW-0804">Transcription</keyword>
<evidence type="ECO:0000256" key="1">
    <source>
        <dbReference type="ARBA" id="ARBA00023015"/>
    </source>
</evidence>
<dbReference type="SMART" id="SM00418">
    <property type="entry name" value="HTH_ARSR"/>
    <property type="match status" value="1"/>
</dbReference>
<dbReference type="GO" id="GO:0003700">
    <property type="term" value="F:DNA-binding transcription factor activity"/>
    <property type="evidence" value="ECO:0007669"/>
    <property type="project" value="InterPro"/>
</dbReference>